<name>A0A317WES3_9EURO</name>
<keyword evidence="2" id="KW-1185">Reference proteome</keyword>
<dbReference type="RefSeq" id="XP_025466195.1">
    <property type="nucleotide sequence ID" value="XM_025616294.1"/>
</dbReference>
<protein>
    <submittedName>
        <fullName evidence="1">Uncharacterized protein</fullName>
    </submittedName>
</protein>
<dbReference type="EMBL" id="MSFK01000018">
    <property type="protein sequence ID" value="PWY83727.1"/>
    <property type="molecule type" value="Genomic_DNA"/>
</dbReference>
<gene>
    <name evidence="1" type="ORF">BO94DRAFT_598978</name>
</gene>
<comment type="caution">
    <text evidence="1">The sequence shown here is derived from an EMBL/GenBank/DDBJ whole genome shotgun (WGS) entry which is preliminary data.</text>
</comment>
<proteinExistence type="predicted"/>
<dbReference type="AlphaFoldDB" id="A0A317WES3"/>
<evidence type="ECO:0000313" key="2">
    <source>
        <dbReference type="Proteomes" id="UP000246702"/>
    </source>
</evidence>
<dbReference type="Proteomes" id="UP000246702">
    <property type="component" value="Unassembled WGS sequence"/>
</dbReference>
<sequence length="104" mass="11719">MPVTWLQVHHTEQEMSSRDDFQDCHPLTYFCRLHSKQSDPLYGPRGMISSLISQLAHGGSLVWGFTAGWASYRDGRYLPYDTARISNAHDGRPAISTAMKGYEG</sequence>
<evidence type="ECO:0000313" key="1">
    <source>
        <dbReference type="EMBL" id="PWY83727.1"/>
    </source>
</evidence>
<organism evidence="1 2">
    <name type="scientific">Aspergillus sclerotioniger CBS 115572</name>
    <dbReference type="NCBI Taxonomy" id="1450535"/>
    <lineage>
        <taxon>Eukaryota</taxon>
        <taxon>Fungi</taxon>
        <taxon>Dikarya</taxon>
        <taxon>Ascomycota</taxon>
        <taxon>Pezizomycotina</taxon>
        <taxon>Eurotiomycetes</taxon>
        <taxon>Eurotiomycetidae</taxon>
        <taxon>Eurotiales</taxon>
        <taxon>Aspergillaceae</taxon>
        <taxon>Aspergillus</taxon>
        <taxon>Aspergillus subgen. Circumdati</taxon>
    </lineage>
</organism>
<reference evidence="1 2" key="1">
    <citation type="submission" date="2016-12" db="EMBL/GenBank/DDBJ databases">
        <title>The genomes of Aspergillus section Nigri reveals drivers in fungal speciation.</title>
        <authorList>
            <consortium name="DOE Joint Genome Institute"/>
            <person name="Vesth T.C."/>
            <person name="Nybo J."/>
            <person name="Theobald S."/>
            <person name="Brandl J."/>
            <person name="Frisvad J.C."/>
            <person name="Nielsen K.F."/>
            <person name="Lyhne E.K."/>
            <person name="Kogle M.E."/>
            <person name="Kuo A."/>
            <person name="Riley R."/>
            <person name="Clum A."/>
            <person name="Nolan M."/>
            <person name="Lipzen A."/>
            <person name="Salamov A."/>
            <person name="Henrissat B."/>
            <person name="Wiebenga A."/>
            <person name="De Vries R.P."/>
            <person name="Grigoriev I.V."/>
            <person name="Mortensen U.H."/>
            <person name="Andersen M.R."/>
            <person name="Baker S.E."/>
        </authorList>
    </citation>
    <scope>NUCLEOTIDE SEQUENCE [LARGE SCALE GENOMIC DNA]</scope>
    <source>
        <strain evidence="1 2">CBS 115572</strain>
    </source>
</reference>
<dbReference type="GeneID" id="37118437"/>
<accession>A0A317WES3</accession>